<dbReference type="InParanoid" id="A0A165BV41"/>
<keyword evidence="1" id="KW-0175">Coiled coil</keyword>
<evidence type="ECO:0008006" key="5">
    <source>
        <dbReference type="Google" id="ProtNLM"/>
    </source>
</evidence>
<evidence type="ECO:0000256" key="1">
    <source>
        <dbReference type="SAM" id="Coils"/>
    </source>
</evidence>
<protein>
    <recommendedName>
        <fullName evidence="5">EF-hand domain-containing protein</fullName>
    </recommendedName>
</protein>
<dbReference type="InterPro" id="IPR018247">
    <property type="entry name" value="EF_Hand_1_Ca_BS"/>
</dbReference>
<accession>A0A165BV41</accession>
<evidence type="ECO:0000256" key="2">
    <source>
        <dbReference type="SAM" id="MobiDB-lite"/>
    </source>
</evidence>
<reference evidence="3 4" key="1">
    <citation type="journal article" date="2016" name="Mol. Biol. Evol.">
        <title>Comparative Genomics of Early-Diverging Mushroom-Forming Fungi Provides Insights into the Origins of Lignocellulose Decay Capabilities.</title>
        <authorList>
            <person name="Nagy L.G."/>
            <person name="Riley R."/>
            <person name="Tritt A."/>
            <person name="Adam C."/>
            <person name="Daum C."/>
            <person name="Floudas D."/>
            <person name="Sun H."/>
            <person name="Yadav J.S."/>
            <person name="Pangilinan J."/>
            <person name="Larsson K.H."/>
            <person name="Matsuura K."/>
            <person name="Barry K."/>
            <person name="Labutti K."/>
            <person name="Kuo R."/>
            <person name="Ohm R.A."/>
            <person name="Bhattacharya S.S."/>
            <person name="Shirouzu T."/>
            <person name="Yoshinaga Y."/>
            <person name="Martin F.M."/>
            <person name="Grigoriev I.V."/>
            <person name="Hibbett D.S."/>
        </authorList>
    </citation>
    <scope>NUCLEOTIDE SEQUENCE [LARGE SCALE GENOMIC DNA]</scope>
    <source>
        <strain evidence="3 4">HHB12029</strain>
    </source>
</reference>
<name>A0A165BV41_EXIGL</name>
<evidence type="ECO:0000313" key="4">
    <source>
        <dbReference type="Proteomes" id="UP000077266"/>
    </source>
</evidence>
<feature type="compositionally biased region" description="Polar residues" evidence="2">
    <location>
        <begin position="96"/>
        <end position="112"/>
    </location>
</feature>
<dbReference type="AlphaFoldDB" id="A0A165BV41"/>
<dbReference type="EMBL" id="KV426402">
    <property type="protein sequence ID" value="KZV81293.1"/>
    <property type="molecule type" value="Genomic_DNA"/>
</dbReference>
<dbReference type="PROSITE" id="PS00018">
    <property type="entry name" value="EF_HAND_1"/>
    <property type="match status" value="1"/>
</dbReference>
<feature type="region of interest" description="Disordered" evidence="2">
    <location>
        <begin position="76"/>
        <end position="112"/>
    </location>
</feature>
<feature type="compositionally biased region" description="Low complexity" evidence="2">
    <location>
        <begin position="86"/>
        <end position="95"/>
    </location>
</feature>
<evidence type="ECO:0000313" key="3">
    <source>
        <dbReference type="EMBL" id="KZV81293.1"/>
    </source>
</evidence>
<keyword evidence="4" id="KW-1185">Reference proteome</keyword>
<feature type="coiled-coil region" evidence="1">
    <location>
        <begin position="355"/>
        <end position="411"/>
    </location>
</feature>
<feature type="region of interest" description="Disordered" evidence="2">
    <location>
        <begin position="27"/>
        <end position="64"/>
    </location>
</feature>
<dbReference type="STRING" id="1314781.A0A165BV41"/>
<proteinExistence type="predicted"/>
<dbReference type="OrthoDB" id="2122982at2759"/>
<organism evidence="3 4">
    <name type="scientific">Exidia glandulosa HHB12029</name>
    <dbReference type="NCBI Taxonomy" id="1314781"/>
    <lineage>
        <taxon>Eukaryota</taxon>
        <taxon>Fungi</taxon>
        <taxon>Dikarya</taxon>
        <taxon>Basidiomycota</taxon>
        <taxon>Agaricomycotina</taxon>
        <taxon>Agaricomycetes</taxon>
        <taxon>Auriculariales</taxon>
        <taxon>Exidiaceae</taxon>
        <taxon>Exidia</taxon>
    </lineage>
</organism>
<gene>
    <name evidence="3" type="ORF">EXIGLDRAFT_844728</name>
</gene>
<dbReference type="Proteomes" id="UP000077266">
    <property type="component" value="Unassembled WGS sequence"/>
</dbReference>
<sequence length="792" mass="87613">MDHHHQPAQTVKSPSFRKRLKGAWAGMRTGWRKPDSIPIPHAQHVETDHPDEEPNGQDDSSNVESAPHMSLVEVDVDIPSSPAPPAGSADAAVSATSQPDSSPTVHASVSASAGNKNAQVDFGVSLPSQAPPQTVVSSSATTLSLASVPSGPEVSQPATQPLLGRNARMTTYKDLPREGLARYCQAVMDAVAADLEKMIKLDITLAAFDSCSASLEEWLETVVGLLEAVEKLHPIIGGTRHFSYHCACAEDAFYVSDAGLDIRTVAVGAFRIAVRMTLKRQENNRKLQVVYMTMVHMMMVLLTLATSVQIERIQTKLLEGTLQEIAEKIHTCRATCKAYAAESLIMKTIRSTGWAEKLQAQINAFRTASDQLHEALQIEILVTFNNIGSKVDEIDRKLEQLLRAGENAKERNLLDIARPLLQAGGEISEDIISQLFYHWKRENDLGEPKWAGIERIEEFKKAVSSEMEKQIVDIIANMKVYIEKSMVTTVNQAAERTVQAVGADVWKAVNDPNIGEIWRRMHWTADSVPAVHFVVALQDYFMHPDPKILDSASNTLEAGDTWAAQYISISRIRPLVEALDADDSGWISIREINDFTAGGGGATGLQRPNDWPLSKWFAFWSAGFPLTCRYYAFMIACIRAKMTTLPALSLPPNRDLIDAYLRFGVLRDVDLLVHGVLTNADLAPDSNTLRHFIGHTSEQQACLEGELESFRWNIDDSSTLALITKGGRIEHFSCLLEDEETRNKIEFFAEFSEDLSAMMVTKAPNPFSVSSLKYRDVPLTEDDNEIGRLWHG</sequence>